<proteinExistence type="predicted"/>
<accession>A0A964BRC7</accession>
<dbReference type="Proteomes" id="UP000729733">
    <property type="component" value="Unassembled WGS sequence"/>
</dbReference>
<protein>
    <submittedName>
        <fullName evidence="2">Uncharacterized protein</fullName>
    </submittedName>
</protein>
<feature type="coiled-coil region" evidence="1">
    <location>
        <begin position="92"/>
        <end position="119"/>
    </location>
</feature>
<reference evidence="2" key="1">
    <citation type="journal article" date="2021" name="Antonie Van Leeuwenhoek">
        <title>Draft genome and description of Waterburya agarophytonicola gen. nov. sp. nov. (Pleurocapsales, Cyanobacteria): a seaweed symbiont.</title>
        <authorList>
            <person name="Bonthond G."/>
            <person name="Shalygin S."/>
            <person name="Bayer T."/>
            <person name="Weinberger F."/>
        </authorList>
    </citation>
    <scope>NUCLEOTIDE SEQUENCE</scope>
    <source>
        <strain evidence="2">KI4</strain>
    </source>
</reference>
<dbReference type="EMBL" id="JADWDC010000029">
    <property type="protein sequence ID" value="MCC0177804.1"/>
    <property type="molecule type" value="Genomic_DNA"/>
</dbReference>
<evidence type="ECO:0000313" key="3">
    <source>
        <dbReference type="Proteomes" id="UP000729733"/>
    </source>
</evidence>
<keyword evidence="3" id="KW-1185">Reference proteome</keyword>
<organism evidence="2 3">
    <name type="scientific">Waterburya agarophytonicola KI4</name>
    <dbReference type="NCBI Taxonomy" id="2874699"/>
    <lineage>
        <taxon>Bacteria</taxon>
        <taxon>Bacillati</taxon>
        <taxon>Cyanobacteriota</taxon>
        <taxon>Cyanophyceae</taxon>
        <taxon>Pleurocapsales</taxon>
        <taxon>Hyellaceae</taxon>
        <taxon>Waterburya</taxon>
        <taxon>Waterburya agarophytonicola</taxon>
    </lineage>
</organism>
<keyword evidence="1" id="KW-0175">Coiled coil</keyword>
<dbReference type="RefSeq" id="WP_229640871.1">
    <property type="nucleotide sequence ID" value="NZ_JADWDC010000029.1"/>
</dbReference>
<name>A0A964BRC7_9CYAN</name>
<dbReference type="AlphaFoldDB" id="A0A964BRC7"/>
<sequence length="124" mass="14242">MNNNYKHPGMKNEGVQPYVGTLEAEQELHAYELENSRPAVEAFPSTPNHNLNHLSPDFLEFSDTQETQIQRELYASQECPVSSTYTKLCDLRDKLNSQQNTLKSRLKQVGEQLKQVNQQLSKFS</sequence>
<gene>
    <name evidence="2" type="ORF">I4641_12530</name>
</gene>
<evidence type="ECO:0000313" key="2">
    <source>
        <dbReference type="EMBL" id="MCC0177804.1"/>
    </source>
</evidence>
<evidence type="ECO:0000256" key="1">
    <source>
        <dbReference type="SAM" id="Coils"/>
    </source>
</evidence>
<comment type="caution">
    <text evidence="2">The sequence shown here is derived from an EMBL/GenBank/DDBJ whole genome shotgun (WGS) entry which is preliminary data.</text>
</comment>